<keyword evidence="3" id="KW-0808">Transferase</keyword>
<feature type="transmembrane region" description="Helical" evidence="1">
    <location>
        <begin position="271"/>
        <end position="290"/>
    </location>
</feature>
<organism evidence="3 4">
    <name type="scientific">Paradesertivirga mongoliensis</name>
    <dbReference type="NCBI Taxonomy" id="2100740"/>
    <lineage>
        <taxon>Bacteria</taxon>
        <taxon>Pseudomonadati</taxon>
        <taxon>Bacteroidota</taxon>
        <taxon>Sphingobacteriia</taxon>
        <taxon>Sphingobacteriales</taxon>
        <taxon>Sphingobacteriaceae</taxon>
        <taxon>Paradesertivirga</taxon>
    </lineage>
</organism>
<dbReference type="InterPro" id="IPR032176">
    <property type="entry name" value="DUF5009"/>
</dbReference>
<feature type="domain" description="DUF5009" evidence="2">
    <location>
        <begin position="46"/>
        <end position="187"/>
    </location>
</feature>
<feature type="transmembrane region" description="Helical" evidence="1">
    <location>
        <begin position="125"/>
        <end position="142"/>
    </location>
</feature>
<keyword evidence="3" id="KW-0012">Acyltransferase</keyword>
<accession>A0ABW4ZHW0</accession>
<feature type="transmembrane region" description="Helical" evidence="1">
    <location>
        <begin position="149"/>
        <end position="168"/>
    </location>
</feature>
<feature type="transmembrane region" description="Helical" evidence="1">
    <location>
        <begin position="240"/>
        <end position="259"/>
    </location>
</feature>
<comment type="caution">
    <text evidence="3">The sequence shown here is derived from an EMBL/GenBank/DDBJ whole genome shotgun (WGS) entry which is preliminary data.</text>
</comment>
<keyword evidence="4" id="KW-1185">Reference proteome</keyword>
<evidence type="ECO:0000259" key="2">
    <source>
        <dbReference type="Pfam" id="PF16401"/>
    </source>
</evidence>
<sequence>MKENISPANSRLLSLDVFRGLTVAAMILVNNPGDWGNIYAPLKHAEWHGCTPTDLIFPFFLFIVGVSIAFSLGTKKANEVASKDIIISIIRRSAILFALGIILALFPDVFVDPVKSFSTLRIPGVLQRIGLVFLFCAILFYKTGVKTQVATFVLILIAYWALLTLVPVPGGVAPNLEKETSLAAWLDRTLLTENHLWKLSRTWDPEGVLSTLPAIASGISGTLTGIWLRRKEIEPNKRILFMLLTGIIALIAGLIWNLSFPLNKSLWTSSYVLFTSGLALMFLGTLYWIIDLKNYRGFTLPFVVYGVNAITVYFLSTIMAKLFNFIKVDNAEGQEVSLKTWLFQSYFTPNFSPLNASLAWALSFVLFWLIILWWMYKRKIIIKV</sequence>
<evidence type="ECO:0000313" key="4">
    <source>
        <dbReference type="Proteomes" id="UP001597387"/>
    </source>
</evidence>
<feature type="transmembrane region" description="Helical" evidence="1">
    <location>
        <begin position="302"/>
        <end position="323"/>
    </location>
</feature>
<name>A0ABW4ZHW0_9SPHI</name>
<feature type="transmembrane region" description="Helical" evidence="1">
    <location>
        <begin position="85"/>
        <end position="105"/>
    </location>
</feature>
<dbReference type="Proteomes" id="UP001597387">
    <property type="component" value="Unassembled WGS sequence"/>
</dbReference>
<dbReference type="EMBL" id="JBHUHZ010000001">
    <property type="protein sequence ID" value="MFD2161628.1"/>
    <property type="molecule type" value="Genomic_DNA"/>
</dbReference>
<keyword evidence="1" id="KW-0812">Transmembrane</keyword>
<dbReference type="Pfam" id="PF16401">
    <property type="entry name" value="DUF5009"/>
    <property type="match status" value="1"/>
</dbReference>
<gene>
    <name evidence="3" type="ORF">ACFSJU_04435</name>
</gene>
<keyword evidence="1" id="KW-1133">Transmembrane helix</keyword>
<feature type="transmembrane region" description="Helical" evidence="1">
    <location>
        <begin position="357"/>
        <end position="376"/>
    </location>
</feature>
<proteinExistence type="predicted"/>
<dbReference type="PANTHER" id="PTHR31061">
    <property type="entry name" value="LD22376P"/>
    <property type="match status" value="1"/>
</dbReference>
<dbReference type="GO" id="GO:0016746">
    <property type="term" value="F:acyltransferase activity"/>
    <property type="evidence" value="ECO:0007669"/>
    <property type="project" value="UniProtKB-KW"/>
</dbReference>
<evidence type="ECO:0000313" key="3">
    <source>
        <dbReference type="EMBL" id="MFD2161628.1"/>
    </source>
</evidence>
<feature type="transmembrane region" description="Helical" evidence="1">
    <location>
        <begin position="207"/>
        <end position="228"/>
    </location>
</feature>
<feature type="transmembrane region" description="Helical" evidence="1">
    <location>
        <begin position="12"/>
        <end position="29"/>
    </location>
</feature>
<protein>
    <submittedName>
        <fullName evidence="3">Acyltransferase family protein</fullName>
    </submittedName>
</protein>
<feature type="transmembrane region" description="Helical" evidence="1">
    <location>
        <begin position="55"/>
        <end position="73"/>
    </location>
</feature>
<keyword evidence="1" id="KW-0472">Membrane</keyword>
<dbReference type="PANTHER" id="PTHR31061:SF24">
    <property type="entry name" value="LD22376P"/>
    <property type="match status" value="1"/>
</dbReference>
<reference evidence="4" key="1">
    <citation type="journal article" date="2019" name="Int. J. Syst. Evol. Microbiol.">
        <title>The Global Catalogue of Microorganisms (GCM) 10K type strain sequencing project: providing services to taxonomists for standard genome sequencing and annotation.</title>
        <authorList>
            <consortium name="The Broad Institute Genomics Platform"/>
            <consortium name="The Broad Institute Genome Sequencing Center for Infectious Disease"/>
            <person name="Wu L."/>
            <person name="Ma J."/>
        </authorList>
    </citation>
    <scope>NUCLEOTIDE SEQUENCE [LARGE SCALE GENOMIC DNA]</scope>
    <source>
        <strain evidence="4">KCTC 42217</strain>
    </source>
</reference>
<dbReference type="RefSeq" id="WP_255898883.1">
    <property type="nucleotide sequence ID" value="NZ_JAFMZO010000001.1"/>
</dbReference>
<evidence type="ECO:0000256" key="1">
    <source>
        <dbReference type="SAM" id="Phobius"/>
    </source>
</evidence>